<protein>
    <submittedName>
        <fullName evidence="1">Uncharacterized protein</fullName>
    </submittedName>
</protein>
<sequence>MFWIARRSSCFSSHCTTNLEVVSGFCLCGSEFRVKGCNFSFSDCESEDIVLGPALKATSS</sequence>
<keyword evidence="2" id="KW-1185">Reference proteome</keyword>
<comment type="caution">
    <text evidence="1">The sequence shown here is derived from an EMBL/GenBank/DDBJ whole genome shotgun (WGS) entry which is preliminary data.</text>
</comment>
<evidence type="ECO:0000313" key="2">
    <source>
        <dbReference type="Proteomes" id="UP000634136"/>
    </source>
</evidence>
<proteinExistence type="predicted"/>
<dbReference type="AlphaFoldDB" id="A0A834T266"/>
<organism evidence="1 2">
    <name type="scientific">Senna tora</name>
    <dbReference type="NCBI Taxonomy" id="362788"/>
    <lineage>
        <taxon>Eukaryota</taxon>
        <taxon>Viridiplantae</taxon>
        <taxon>Streptophyta</taxon>
        <taxon>Embryophyta</taxon>
        <taxon>Tracheophyta</taxon>
        <taxon>Spermatophyta</taxon>
        <taxon>Magnoliopsida</taxon>
        <taxon>eudicotyledons</taxon>
        <taxon>Gunneridae</taxon>
        <taxon>Pentapetalae</taxon>
        <taxon>rosids</taxon>
        <taxon>fabids</taxon>
        <taxon>Fabales</taxon>
        <taxon>Fabaceae</taxon>
        <taxon>Caesalpinioideae</taxon>
        <taxon>Cassia clade</taxon>
        <taxon>Senna</taxon>
    </lineage>
</organism>
<name>A0A834T266_9FABA</name>
<dbReference type="Proteomes" id="UP000634136">
    <property type="component" value="Unassembled WGS sequence"/>
</dbReference>
<dbReference type="EMBL" id="JAAIUW010000010">
    <property type="protein sequence ID" value="KAF7813642.1"/>
    <property type="molecule type" value="Genomic_DNA"/>
</dbReference>
<accession>A0A834T266</accession>
<reference evidence="1" key="1">
    <citation type="submission" date="2020-09" db="EMBL/GenBank/DDBJ databases">
        <title>Genome-Enabled Discovery of Anthraquinone Biosynthesis in Senna tora.</title>
        <authorList>
            <person name="Kang S.-H."/>
            <person name="Pandey R.P."/>
            <person name="Lee C.-M."/>
            <person name="Sim J.-S."/>
            <person name="Jeong J.-T."/>
            <person name="Choi B.-S."/>
            <person name="Jung M."/>
            <person name="Ginzburg D."/>
            <person name="Zhao K."/>
            <person name="Won S.Y."/>
            <person name="Oh T.-J."/>
            <person name="Yu Y."/>
            <person name="Kim N.-H."/>
            <person name="Lee O.R."/>
            <person name="Lee T.-H."/>
            <person name="Bashyal P."/>
            <person name="Kim T.-S."/>
            <person name="Lee W.-H."/>
            <person name="Kawkins C."/>
            <person name="Kim C.-K."/>
            <person name="Kim J.S."/>
            <person name="Ahn B.O."/>
            <person name="Rhee S.Y."/>
            <person name="Sohng J.K."/>
        </authorList>
    </citation>
    <scope>NUCLEOTIDE SEQUENCE</scope>
    <source>
        <tissue evidence="1">Leaf</tissue>
    </source>
</reference>
<evidence type="ECO:0000313" key="1">
    <source>
        <dbReference type="EMBL" id="KAF7813642.1"/>
    </source>
</evidence>
<gene>
    <name evidence="1" type="ORF">G2W53_034618</name>
</gene>